<dbReference type="Pfam" id="PF12832">
    <property type="entry name" value="MFS_1_like"/>
    <property type="match status" value="1"/>
</dbReference>
<sequence length="394" mass="43299">MQLTNSSKLGLAYFAYFAVLGIFVPYLPMFLDGRGFNSYQIGVLLAIVTAARIVGPSAWAMVVERCGDPVSVMRLGAILAAMGWAVSYFDVGYWPLVAAMALYSLFWTAILPQLEVSAFHFLKNDNKIYGRIRSFGSVGYILVVMLGGWLLQHLGSEFLPWSASVFLALLLWTLWLLPSFSIKSQPEAASIRFRSLFRHKTFLTFMGATFLMQLGFAPFYGFFMLYCRDLGYSGSFSGLMIAIAVLAEIVAFFFAGSILQRVHYRKLLMFCYGVTVVRWLIVAFLAADWYWLAFSMSFHAASFALAHSAAMQFVQNFFPPQQRSRGQALYAGVVYGGGGAIGAYFAGLIWADGAGSTWTFCASAVAAAGACYLAWSLPRQNAPASAVAGQQKPT</sequence>
<evidence type="ECO:0000256" key="3">
    <source>
        <dbReference type="ARBA" id="ARBA00022475"/>
    </source>
</evidence>
<evidence type="ECO:0000256" key="2">
    <source>
        <dbReference type="ARBA" id="ARBA00022448"/>
    </source>
</evidence>
<feature type="transmembrane region" description="Helical" evidence="8">
    <location>
        <begin position="75"/>
        <end position="94"/>
    </location>
</feature>
<proteinExistence type="predicted"/>
<dbReference type="SUPFAM" id="SSF103473">
    <property type="entry name" value="MFS general substrate transporter"/>
    <property type="match status" value="1"/>
</dbReference>
<feature type="domain" description="Major facilitator superfamily associated" evidence="9">
    <location>
        <begin position="9"/>
        <end position="361"/>
    </location>
</feature>
<organism evidence="10 11">
    <name type="scientific">Rheinheimera marina</name>
    <dbReference type="NCBI Taxonomy" id="1774958"/>
    <lineage>
        <taxon>Bacteria</taxon>
        <taxon>Pseudomonadati</taxon>
        <taxon>Pseudomonadota</taxon>
        <taxon>Gammaproteobacteria</taxon>
        <taxon>Chromatiales</taxon>
        <taxon>Chromatiaceae</taxon>
        <taxon>Rheinheimera</taxon>
    </lineage>
</organism>
<evidence type="ECO:0000256" key="5">
    <source>
        <dbReference type="ARBA" id="ARBA00022692"/>
    </source>
</evidence>
<dbReference type="Gene3D" id="1.20.1250.20">
    <property type="entry name" value="MFS general substrate transporter like domains"/>
    <property type="match status" value="2"/>
</dbReference>
<dbReference type="NCBIfam" id="NF037955">
    <property type="entry name" value="mfs"/>
    <property type="match status" value="1"/>
</dbReference>
<dbReference type="PANTHER" id="PTHR23522:SF10">
    <property type="entry name" value="3-PHENYLPROPIONIC ACID TRANSPORTER-RELATED"/>
    <property type="match status" value="1"/>
</dbReference>
<feature type="transmembrane region" description="Helical" evidence="8">
    <location>
        <begin position="298"/>
        <end position="318"/>
    </location>
</feature>
<name>A0ABV9JQ68_9GAMM</name>
<feature type="transmembrane region" description="Helical" evidence="8">
    <location>
        <begin position="201"/>
        <end position="223"/>
    </location>
</feature>
<evidence type="ECO:0000313" key="11">
    <source>
        <dbReference type="Proteomes" id="UP001595962"/>
    </source>
</evidence>
<accession>A0ABV9JQ68</accession>
<keyword evidence="11" id="KW-1185">Reference proteome</keyword>
<feature type="transmembrane region" description="Helical" evidence="8">
    <location>
        <begin position="12"/>
        <end position="31"/>
    </location>
</feature>
<feature type="transmembrane region" description="Helical" evidence="8">
    <location>
        <begin position="100"/>
        <end position="122"/>
    </location>
</feature>
<dbReference type="EMBL" id="JBHSGB010000014">
    <property type="protein sequence ID" value="MFC4656398.1"/>
    <property type="molecule type" value="Genomic_DNA"/>
</dbReference>
<feature type="transmembrane region" description="Helical" evidence="8">
    <location>
        <begin position="235"/>
        <end position="255"/>
    </location>
</feature>
<evidence type="ECO:0000259" key="9">
    <source>
        <dbReference type="Pfam" id="PF12832"/>
    </source>
</evidence>
<evidence type="ECO:0000256" key="7">
    <source>
        <dbReference type="ARBA" id="ARBA00023136"/>
    </source>
</evidence>
<protein>
    <submittedName>
        <fullName evidence="10">MFS transporter</fullName>
    </submittedName>
</protein>
<keyword evidence="2" id="KW-0813">Transport</keyword>
<keyword evidence="4" id="KW-0997">Cell inner membrane</keyword>
<feature type="transmembrane region" description="Helical" evidence="8">
    <location>
        <begin position="158"/>
        <end position="180"/>
    </location>
</feature>
<evidence type="ECO:0000313" key="10">
    <source>
        <dbReference type="EMBL" id="MFC4656398.1"/>
    </source>
</evidence>
<dbReference type="InterPro" id="IPR026032">
    <property type="entry name" value="HcaT-like"/>
</dbReference>
<feature type="transmembrane region" description="Helical" evidence="8">
    <location>
        <begin position="357"/>
        <end position="375"/>
    </location>
</feature>
<evidence type="ECO:0000256" key="8">
    <source>
        <dbReference type="SAM" id="Phobius"/>
    </source>
</evidence>
<dbReference type="PIRSF" id="PIRSF004925">
    <property type="entry name" value="HcaT"/>
    <property type="match status" value="1"/>
</dbReference>
<feature type="transmembrane region" description="Helical" evidence="8">
    <location>
        <begin position="134"/>
        <end position="152"/>
    </location>
</feature>
<feature type="transmembrane region" description="Helical" evidence="8">
    <location>
        <begin position="330"/>
        <end position="351"/>
    </location>
</feature>
<dbReference type="Proteomes" id="UP001595962">
    <property type="component" value="Unassembled WGS sequence"/>
</dbReference>
<comment type="caution">
    <text evidence="10">The sequence shown here is derived from an EMBL/GenBank/DDBJ whole genome shotgun (WGS) entry which is preliminary data.</text>
</comment>
<feature type="transmembrane region" description="Helical" evidence="8">
    <location>
        <begin position="267"/>
        <end position="292"/>
    </location>
</feature>
<keyword evidence="6 8" id="KW-1133">Transmembrane helix</keyword>
<evidence type="ECO:0000256" key="1">
    <source>
        <dbReference type="ARBA" id="ARBA00004429"/>
    </source>
</evidence>
<reference evidence="11" key="1">
    <citation type="journal article" date="2019" name="Int. J. Syst. Evol. Microbiol.">
        <title>The Global Catalogue of Microorganisms (GCM) 10K type strain sequencing project: providing services to taxonomists for standard genome sequencing and annotation.</title>
        <authorList>
            <consortium name="The Broad Institute Genomics Platform"/>
            <consortium name="The Broad Institute Genome Sequencing Center for Infectious Disease"/>
            <person name="Wu L."/>
            <person name="Ma J."/>
        </authorList>
    </citation>
    <scope>NUCLEOTIDE SEQUENCE [LARGE SCALE GENOMIC DNA]</scope>
    <source>
        <strain evidence="11">DT28</strain>
    </source>
</reference>
<gene>
    <name evidence="10" type="ORF">ACFO3I_15380</name>
</gene>
<evidence type="ECO:0000256" key="4">
    <source>
        <dbReference type="ARBA" id="ARBA00022519"/>
    </source>
</evidence>
<dbReference type="InterPro" id="IPR024989">
    <property type="entry name" value="MFS_assoc_dom"/>
</dbReference>
<keyword evidence="7 8" id="KW-0472">Membrane</keyword>
<dbReference type="PANTHER" id="PTHR23522">
    <property type="entry name" value="BLL5896 PROTEIN"/>
    <property type="match status" value="1"/>
</dbReference>
<keyword evidence="3" id="KW-1003">Cell membrane</keyword>
<comment type="subcellular location">
    <subcellularLocation>
        <location evidence="1">Cell inner membrane</location>
        <topology evidence="1">Multi-pass membrane protein</topology>
    </subcellularLocation>
</comment>
<dbReference type="InterPro" id="IPR036259">
    <property type="entry name" value="MFS_trans_sf"/>
</dbReference>
<dbReference type="RefSeq" id="WP_377335422.1">
    <property type="nucleotide sequence ID" value="NZ_JBHSGB010000014.1"/>
</dbReference>
<feature type="transmembrane region" description="Helical" evidence="8">
    <location>
        <begin position="43"/>
        <end position="63"/>
    </location>
</feature>
<keyword evidence="5 8" id="KW-0812">Transmembrane</keyword>
<evidence type="ECO:0000256" key="6">
    <source>
        <dbReference type="ARBA" id="ARBA00022989"/>
    </source>
</evidence>